<dbReference type="Gene3D" id="3.30.750.24">
    <property type="entry name" value="STAS domain"/>
    <property type="match status" value="1"/>
</dbReference>
<proteinExistence type="inferred from homology"/>
<evidence type="ECO:0000256" key="2">
    <source>
        <dbReference type="RuleBase" id="RU003749"/>
    </source>
</evidence>
<dbReference type="Proteomes" id="UP000051677">
    <property type="component" value="Unassembled WGS sequence"/>
</dbReference>
<sequence length="141" mass="14651">MNLGPSDSFSIPVPLSDRLSLELGEPNGTLRATTVRSGSAVVIRAGGEVDASNEHTWRGLLVEASAVAARPGPLIVDVTGLDFMGCCAFAVLADEAERCRRRGITLRLVSSDPGIARIVNACGFGHMLPVHPTTESALAAA</sequence>
<dbReference type="EMBL" id="LKTM01000112">
    <property type="protein sequence ID" value="KQH79195.1"/>
    <property type="molecule type" value="Genomic_DNA"/>
</dbReference>
<dbReference type="NCBIfam" id="TIGR00377">
    <property type="entry name" value="ant_ant_sig"/>
    <property type="match status" value="1"/>
</dbReference>
<evidence type="ECO:0000256" key="1">
    <source>
        <dbReference type="ARBA" id="ARBA00009013"/>
    </source>
</evidence>
<evidence type="ECO:0000313" key="4">
    <source>
        <dbReference type="EMBL" id="KQH79195.1"/>
    </source>
</evidence>
<dbReference type="PANTHER" id="PTHR33495:SF2">
    <property type="entry name" value="ANTI-SIGMA FACTOR ANTAGONIST TM_1081-RELATED"/>
    <property type="match status" value="1"/>
</dbReference>
<evidence type="ECO:0000313" key="5">
    <source>
        <dbReference type="Proteomes" id="UP000051677"/>
    </source>
</evidence>
<dbReference type="SUPFAM" id="SSF52091">
    <property type="entry name" value="SpoIIaa-like"/>
    <property type="match status" value="1"/>
</dbReference>
<dbReference type="OrthoDB" id="3700428at2"/>
<comment type="similarity">
    <text evidence="1 2">Belongs to the anti-sigma-factor antagonist family.</text>
</comment>
<dbReference type="CDD" id="cd07043">
    <property type="entry name" value="STAS_anti-anti-sigma_factors"/>
    <property type="match status" value="1"/>
</dbReference>
<reference evidence="4 5" key="1">
    <citation type="submission" date="2015-10" db="EMBL/GenBank/DDBJ databases">
        <title>Mycobacterium gordonae draft genome assembly.</title>
        <authorList>
            <person name="Ustinova V."/>
            <person name="Smirnova T."/>
            <person name="Blagodatskikh K."/>
            <person name="Varlamov D."/>
            <person name="Larionova E."/>
            <person name="Chernousova L."/>
        </authorList>
    </citation>
    <scope>NUCLEOTIDE SEQUENCE [LARGE SCALE GENOMIC DNA]</scope>
    <source>
        <strain evidence="4 5">CTRI 14-8773</strain>
    </source>
</reference>
<dbReference type="Pfam" id="PF01740">
    <property type="entry name" value="STAS"/>
    <property type="match status" value="1"/>
</dbReference>
<dbReference type="AlphaFoldDB" id="A0A0Q2RVF2"/>
<feature type="domain" description="STAS" evidence="3">
    <location>
        <begin position="30"/>
        <end position="141"/>
    </location>
</feature>
<evidence type="ECO:0000259" key="3">
    <source>
        <dbReference type="PROSITE" id="PS50801"/>
    </source>
</evidence>
<comment type="caution">
    <text evidence="4">The sequence shown here is derived from an EMBL/GenBank/DDBJ whole genome shotgun (WGS) entry which is preliminary data.</text>
</comment>
<name>A0A0Q2RVF2_MYCGO</name>
<dbReference type="InterPro" id="IPR002645">
    <property type="entry name" value="STAS_dom"/>
</dbReference>
<protein>
    <recommendedName>
        <fullName evidence="2">Anti-sigma factor antagonist</fullName>
    </recommendedName>
</protein>
<dbReference type="PROSITE" id="PS50801">
    <property type="entry name" value="STAS"/>
    <property type="match status" value="1"/>
</dbReference>
<dbReference type="STRING" id="1778.A9W97_01690"/>
<organism evidence="4 5">
    <name type="scientific">Mycobacterium gordonae</name>
    <dbReference type="NCBI Taxonomy" id="1778"/>
    <lineage>
        <taxon>Bacteria</taxon>
        <taxon>Bacillati</taxon>
        <taxon>Actinomycetota</taxon>
        <taxon>Actinomycetes</taxon>
        <taxon>Mycobacteriales</taxon>
        <taxon>Mycobacteriaceae</taxon>
        <taxon>Mycobacterium</taxon>
    </lineage>
</organism>
<dbReference type="RefSeq" id="WP_055577747.1">
    <property type="nucleotide sequence ID" value="NZ_LKTM01000112.1"/>
</dbReference>
<dbReference type="InterPro" id="IPR003658">
    <property type="entry name" value="Anti-sigma_ant"/>
</dbReference>
<dbReference type="PANTHER" id="PTHR33495">
    <property type="entry name" value="ANTI-SIGMA FACTOR ANTAGONIST TM_1081-RELATED-RELATED"/>
    <property type="match status" value="1"/>
</dbReference>
<dbReference type="InterPro" id="IPR036513">
    <property type="entry name" value="STAS_dom_sf"/>
</dbReference>
<gene>
    <name evidence="4" type="ORF">AO501_14075</name>
</gene>
<dbReference type="GO" id="GO:0043856">
    <property type="term" value="F:anti-sigma factor antagonist activity"/>
    <property type="evidence" value="ECO:0007669"/>
    <property type="project" value="InterPro"/>
</dbReference>
<accession>A0A0Q2RVF2</accession>